<dbReference type="PANTHER" id="PTHR10334">
    <property type="entry name" value="CYSTEINE-RICH SECRETORY PROTEIN-RELATED"/>
    <property type="match status" value="1"/>
</dbReference>
<reference evidence="3 4" key="1">
    <citation type="journal article" date="2009" name="Nature">
        <title>Evolution of pathogenicity and sexual reproduction in eight Candida genomes.</title>
        <authorList>
            <person name="Butler G."/>
            <person name="Rasmussen M.D."/>
            <person name="Lin M.F."/>
            <person name="Santos M.A."/>
            <person name="Sakthikumar S."/>
            <person name="Munro C.A."/>
            <person name="Rheinbay E."/>
            <person name="Grabherr M."/>
            <person name="Forche A."/>
            <person name="Reedy J.L."/>
            <person name="Agrafioti I."/>
            <person name="Arnaud M.B."/>
            <person name="Bates S."/>
            <person name="Brown A.J."/>
            <person name="Brunke S."/>
            <person name="Costanzo M.C."/>
            <person name="Fitzpatrick D.A."/>
            <person name="de Groot P.W."/>
            <person name="Harris D."/>
            <person name="Hoyer L.L."/>
            <person name="Hube B."/>
            <person name="Klis F.M."/>
            <person name="Kodira C."/>
            <person name="Lennard N."/>
            <person name="Logue M.E."/>
            <person name="Martin R."/>
            <person name="Neiman A.M."/>
            <person name="Nikolaou E."/>
            <person name="Quail M.A."/>
            <person name="Quinn J."/>
            <person name="Santos M.C."/>
            <person name="Schmitzberger F.F."/>
            <person name="Sherlock G."/>
            <person name="Shah P."/>
            <person name="Silverstein K.A."/>
            <person name="Skrzypek M.S."/>
            <person name="Soll D."/>
            <person name="Staggs R."/>
            <person name="Stansfield I."/>
            <person name="Stumpf M.P."/>
            <person name="Sudbery P.E."/>
            <person name="Srikantha T."/>
            <person name="Zeng Q."/>
            <person name="Berman J."/>
            <person name="Berriman M."/>
            <person name="Heitman J."/>
            <person name="Gow N.A."/>
            <person name="Lorenz M.C."/>
            <person name="Birren B.W."/>
            <person name="Kellis M."/>
            <person name="Cuomo C.A."/>
        </authorList>
    </citation>
    <scope>NUCLEOTIDE SEQUENCE [LARGE SCALE GENOMIC DNA]</scope>
    <source>
        <strain evidence="4">ATCC 11503 / BCRC 21390 / CBS 2605 / JCM 1781 / NBRC 1676 / NRRL YB-4239</strain>
    </source>
</reference>
<dbReference type="Proteomes" id="UP000001996">
    <property type="component" value="Unassembled WGS sequence"/>
</dbReference>
<proteinExistence type="predicted"/>
<gene>
    <name evidence="3" type="ORF">LELG_00818</name>
</gene>
<dbReference type="InterPro" id="IPR014044">
    <property type="entry name" value="CAP_dom"/>
</dbReference>
<dbReference type="KEGG" id="lel:PVL30_000787"/>
<evidence type="ECO:0000259" key="2">
    <source>
        <dbReference type="SMART" id="SM00198"/>
    </source>
</evidence>
<dbReference type="Pfam" id="PF00188">
    <property type="entry name" value="CAP"/>
    <property type="match status" value="1"/>
</dbReference>
<dbReference type="HOGENOM" id="CLU_035730_3_1_1"/>
<dbReference type="EMBL" id="CH981524">
    <property type="protein sequence ID" value="EDK42640.1"/>
    <property type="molecule type" value="Genomic_DNA"/>
</dbReference>
<feature type="chain" id="PRO_5002681461" description="SCP domain-containing protein" evidence="1">
    <location>
        <begin position="26"/>
        <end position="305"/>
    </location>
</feature>
<dbReference type="InterPro" id="IPR001283">
    <property type="entry name" value="CRISP-related"/>
</dbReference>
<dbReference type="GeneID" id="5235977"/>
<dbReference type="SMART" id="SM00198">
    <property type="entry name" value="SCP"/>
    <property type="match status" value="1"/>
</dbReference>
<evidence type="ECO:0000256" key="1">
    <source>
        <dbReference type="SAM" id="SignalP"/>
    </source>
</evidence>
<keyword evidence="4" id="KW-1185">Reference proteome</keyword>
<protein>
    <recommendedName>
        <fullName evidence="2">SCP domain-containing protein</fullName>
    </recommendedName>
</protein>
<evidence type="ECO:0000313" key="3">
    <source>
        <dbReference type="EMBL" id="EDK42640.1"/>
    </source>
</evidence>
<accession>A5DTY2</accession>
<evidence type="ECO:0000313" key="4">
    <source>
        <dbReference type="Proteomes" id="UP000001996"/>
    </source>
</evidence>
<feature type="signal peptide" evidence="1">
    <location>
        <begin position="1"/>
        <end position="25"/>
    </location>
</feature>
<dbReference type="CDD" id="cd05384">
    <property type="entry name" value="CAP_PRY1-like"/>
    <property type="match status" value="1"/>
</dbReference>
<dbReference type="Gene3D" id="3.40.33.10">
    <property type="entry name" value="CAP"/>
    <property type="match status" value="1"/>
</dbReference>
<dbReference type="eggNOG" id="KOG3017">
    <property type="taxonomic scope" value="Eukaryota"/>
</dbReference>
<sequence>MKGLSFFPFPLVLLLVISLVATVEAKLCFKYATAYVTVTREDIADNAGEYYITEHLVNPIDPPHVVTPTGCVAPPNEYVFDAQPAVAPLVEELKLLQDQNAHDAGAETKIGIDAGTKSPPDVAENDQHIKVQHPAAQLDSQPLLTKESKLELIKVEPIPMSKAPSSFASDLLNAHNHKRMFHGVLPLSWSDELESYAQTVANSYHCGAGLQHTNAPYGENLGVGYSSGQAVVDGWYSEGVDYDYGLANQFNHFSQIVWKETLELGCAVKDCRAQNWGYYIVCNYKKPGNMQGRGKQNILPPVLLK</sequence>
<dbReference type="InParanoid" id="A5DTY2"/>
<name>A5DTY2_LODEL</name>
<feature type="domain" description="SCP" evidence="2">
    <location>
        <begin position="166"/>
        <end position="292"/>
    </location>
</feature>
<dbReference type="PRINTS" id="PR00837">
    <property type="entry name" value="V5TPXLIKE"/>
</dbReference>
<dbReference type="SUPFAM" id="SSF55797">
    <property type="entry name" value="PR-1-like"/>
    <property type="match status" value="1"/>
</dbReference>
<dbReference type="InterPro" id="IPR035940">
    <property type="entry name" value="CAP_sf"/>
</dbReference>
<dbReference type="VEuPathDB" id="FungiDB:LELG_00818"/>
<dbReference type="AlphaFoldDB" id="A5DTY2"/>
<dbReference type="OrthoDB" id="337038at2759"/>
<organism evidence="3 4">
    <name type="scientific">Lodderomyces elongisporus (strain ATCC 11503 / CBS 2605 / JCM 1781 / NBRC 1676 / NRRL YB-4239)</name>
    <name type="common">Yeast</name>
    <name type="synonym">Saccharomyces elongisporus</name>
    <dbReference type="NCBI Taxonomy" id="379508"/>
    <lineage>
        <taxon>Eukaryota</taxon>
        <taxon>Fungi</taxon>
        <taxon>Dikarya</taxon>
        <taxon>Ascomycota</taxon>
        <taxon>Saccharomycotina</taxon>
        <taxon>Pichiomycetes</taxon>
        <taxon>Debaryomycetaceae</taxon>
        <taxon>Candida/Lodderomyces clade</taxon>
        <taxon>Lodderomyces</taxon>
    </lineage>
</organism>
<keyword evidence="1" id="KW-0732">Signal</keyword>